<dbReference type="EMBL" id="JANURM010000009">
    <property type="protein sequence ID" value="MDL0089183.1"/>
    <property type="molecule type" value="Genomic_DNA"/>
</dbReference>
<dbReference type="Proteomes" id="UP001173801">
    <property type="component" value="Unassembled WGS sequence"/>
</dbReference>
<keyword evidence="1" id="KW-0472">Membrane</keyword>
<keyword evidence="3" id="KW-1185">Reference proteome</keyword>
<evidence type="ECO:0000256" key="1">
    <source>
        <dbReference type="SAM" id="Phobius"/>
    </source>
</evidence>
<gene>
    <name evidence="2" type="ORF">NYG85_07380</name>
</gene>
<sequence length="152" mass="17096">SEPLPQDLKAIVQNNVSSVNVEVNLSELGGLAKTDPQLAKEYLEIIRANQAHIQKMDTELIAIEKKEQERRFISDPKDRAYNNRGQIFGFIVMMFALCIVGFSIYSHETGFAITSVVGVLLLSLYHISGKKEQTAITWQNDKKSDTPKNTKK</sequence>
<feature type="transmembrane region" description="Helical" evidence="1">
    <location>
        <begin position="87"/>
        <end position="105"/>
    </location>
</feature>
<evidence type="ECO:0000313" key="3">
    <source>
        <dbReference type="Proteomes" id="UP001173801"/>
    </source>
</evidence>
<reference evidence="2" key="2">
    <citation type="journal article" date="2023" name="Microorganisms">
        <title>Isolation and Genomic Characteristics of Cat-Borne Campylobacter felis sp. nov. and Sheep-Borne Campylobacter ovis sp. nov.</title>
        <authorList>
            <person name="Wang H."/>
            <person name="Li Y."/>
            <person name="Gu Y."/>
            <person name="Zhou G."/>
            <person name="Chen X."/>
            <person name="Zhang X."/>
            <person name="Shao Z."/>
            <person name="Zhang J."/>
            <person name="Zhang M."/>
        </authorList>
    </citation>
    <scope>NUCLEOTIDE SEQUENCE</scope>
    <source>
        <strain evidence="2">PS10</strain>
    </source>
</reference>
<evidence type="ECO:0008006" key="4">
    <source>
        <dbReference type="Google" id="ProtNLM"/>
    </source>
</evidence>
<feature type="transmembrane region" description="Helical" evidence="1">
    <location>
        <begin position="111"/>
        <end position="128"/>
    </location>
</feature>
<accession>A0ABT7HRY7</accession>
<name>A0ABT7HRY7_9BACT</name>
<keyword evidence="1" id="KW-1133">Transmembrane helix</keyword>
<feature type="non-terminal residue" evidence="2">
    <location>
        <position position="1"/>
    </location>
</feature>
<evidence type="ECO:0000313" key="2">
    <source>
        <dbReference type="EMBL" id="MDL0089183.1"/>
    </source>
</evidence>
<comment type="caution">
    <text evidence="2">The sequence shown here is derived from an EMBL/GenBank/DDBJ whole genome shotgun (WGS) entry which is preliminary data.</text>
</comment>
<keyword evidence="1" id="KW-0812">Transmembrane</keyword>
<organism evidence="2 3">
    <name type="scientific">Campylobacter gastrosuis</name>
    <dbReference type="NCBI Taxonomy" id="2974576"/>
    <lineage>
        <taxon>Bacteria</taxon>
        <taxon>Pseudomonadati</taxon>
        <taxon>Campylobacterota</taxon>
        <taxon>Epsilonproteobacteria</taxon>
        <taxon>Campylobacterales</taxon>
        <taxon>Campylobacteraceae</taxon>
        <taxon>Campylobacter</taxon>
    </lineage>
</organism>
<dbReference type="RefSeq" id="WP_284937841.1">
    <property type="nucleotide sequence ID" value="NZ_JANURM010000009.1"/>
</dbReference>
<protein>
    <recommendedName>
        <fullName evidence="4">DUF2335 domain-containing protein</fullName>
    </recommendedName>
</protein>
<proteinExistence type="predicted"/>
<reference evidence="2" key="1">
    <citation type="submission" date="2022-08" db="EMBL/GenBank/DDBJ databases">
        <authorList>
            <person name="Wang H."/>
        </authorList>
    </citation>
    <scope>NUCLEOTIDE SEQUENCE</scope>
    <source>
        <strain evidence="2">PS10</strain>
    </source>
</reference>